<dbReference type="OrthoDB" id="6882680at2"/>
<gene>
    <name evidence="4" type="ORF">SAMN05421756_104140</name>
</gene>
<dbReference type="EMBL" id="FOFA01000004">
    <property type="protein sequence ID" value="SEQ58130.1"/>
    <property type="molecule type" value="Genomic_DNA"/>
</dbReference>
<dbReference type="Gene3D" id="3.40.605.10">
    <property type="entry name" value="Aldehyde Dehydrogenase, Chain A, domain 1"/>
    <property type="match status" value="1"/>
</dbReference>
<keyword evidence="2" id="KW-0560">Oxidoreductase</keyword>
<dbReference type="AlphaFoldDB" id="A0A1H9H750"/>
<dbReference type="RefSeq" id="WP_091180046.1">
    <property type="nucleotide sequence ID" value="NZ_FOFA01000004.1"/>
</dbReference>
<dbReference type="CDD" id="cd07138">
    <property type="entry name" value="ALDH_CddD_SSP0762"/>
    <property type="match status" value="1"/>
</dbReference>
<dbReference type="FunFam" id="3.40.605.10:FF:000007">
    <property type="entry name" value="NAD/NADP-dependent betaine aldehyde dehydrogenase"/>
    <property type="match status" value="1"/>
</dbReference>
<dbReference type="PANTHER" id="PTHR42804:SF1">
    <property type="entry name" value="ALDEHYDE DEHYDROGENASE-RELATED"/>
    <property type="match status" value="1"/>
</dbReference>
<protein>
    <submittedName>
        <fullName evidence="4">Aldehyde dehydrogenase (NAD+)</fullName>
    </submittedName>
</protein>
<dbReference type="GO" id="GO:0016620">
    <property type="term" value="F:oxidoreductase activity, acting on the aldehyde or oxo group of donors, NAD or NADP as acceptor"/>
    <property type="evidence" value="ECO:0007669"/>
    <property type="project" value="InterPro"/>
</dbReference>
<reference evidence="5" key="1">
    <citation type="submission" date="2016-10" db="EMBL/GenBank/DDBJ databases">
        <authorList>
            <person name="Varghese N."/>
            <person name="Submissions S."/>
        </authorList>
    </citation>
    <scope>NUCLEOTIDE SEQUENCE [LARGE SCALE GENOMIC DNA]</scope>
    <source>
        <strain evidence="5">CGMCC 4.6856</strain>
    </source>
</reference>
<sequence>MREYLQFYVDGRWVEPSSTAVRDVEDPATEEVVGRVALGDAQDVDAAARAARSAAPGWAASTREERLEALERVQVEYGRRAGDLAAAITAEMGAPATLARDVHVPSGTQHLAIALDVLRTYPFSEQRGETLLVREPIGVTGLITPWNWPLNQIMCKVAPALATGCTVVLKPSEAAPFSAHLFAEALDAAGLPPGVFNLVHGDGPGAGSALSRHPEVDMVSFTGSTRAGVEVARNAADTVKRVHQELGGKSPLVVLDDDLLAEGVARGVRATMVNSGQTCSAPTRLLVPRHRLDEALAVAAEVADGLVVGDPNGPVDLGPVVSGAQWHKVQGLVESGLAEGARLVAGGPGRPDGLTRGHFVRPTVLAGVTPTMRVAREEVFGPVLVVLAYDDLDEAVRLANDTDYGLAAYVSGGDLDLARRLAGRLVAGQVSINGAYDLAAPFGGYRRSGNGRECGELAFAEFLETKAVMGYGSAAA</sequence>
<dbReference type="Pfam" id="PF00171">
    <property type="entry name" value="Aldedh"/>
    <property type="match status" value="1"/>
</dbReference>
<evidence type="ECO:0000313" key="5">
    <source>
        <dbReference type="Proteomes" id="UP000198504"/>
    </source>
</evidence>
<dbReference type="Gene3D" id="3.40.309.10">
    <property type="entry name" value="Aldehyde Dehydrogenase, Chain A, domain 2"/>
    <property type="match status" value="1"/>
</dbReference>
<dbReference type="InterPro" id="IPR015590">
    <property type="entry name" value="Aldehyde_DH_dom"/>
</dbReference>
<comment type="similarity">
    <text evidence="1">Belongs to the aldehyde dehydrogenase family.</text>
</comment>
<name>A0A1H9H750_9ACTN</name>
<organism evidence="4 5">
    <name type="scientific">Microlunatus flavus</name>
    <dbReference type="NCBI Taxonomy" id="1036181"/>
    <lineage>
        <taxon>Bacteria</taxon>
        <taxon>Bacillati</taxon>
        <taxon>Actinomycetota</taxon>
        <taxon>Actinomycetes</taxon>
        <taxon>Propionibacteriales</taxon>
        <taxon>Propionibacteriaceae</taxon>
        <taxon>Microlunatus</taxon>
    </lineage>
</organism>
<feature type="domain" description="Aldehyde dehydrogenase" evidence="3">
    <location>
        <begin position="13"/>
        <end position="468"/>
    </location>
</feature>
<accession>A0A1H9H750</accession>
<dbReference type="InterPro" id="IPR016162">
    <property type="entry name" value="Ald_DH_N"/>
</dbReference>
<proteinExistence type="inferred from homology"/>
<dbReference type="PANTHER" id="PTHR42804">
    <property type="entry name" value="ALDEHYDE DEHYDROGENASE"/>
    <property type="match status" value="1"/>
</dbReference>
<dbReference type="STRING" id="1036181.SAMN05421756_104140"/>
<keyword evidence="5" id="KW-1185">Reference proteome</keyword>
<dbReference type="SUPFAM" id="SSF53720">
    <property type="entry name" value="ALDH-like"/>
    <property type="match status" value="1"/>
</dbReference>
<evidence type="ECO:0000256" key="2">
    <source>
        <dbReference type="ARBA" id="ARBA00023002"/>
    </source>
</evidence>
<evidence type="ECO:0000256" key="1">
    <source>
        <dbReference type="ARBA" id="ARBA00009986"/>
    </source>
</evidence>
<dbReference type="InterPro" id="IPR016161">
    <property type="entry name" value="Ald_DH/histidinol_DH"/>
</dbReference>
<evidence type="ECO:0000259" key="3">
    <source>
        <dbReference type="Pfam" id="PF00171"/>
    </source>
</evidence>
<evidence type="ECO:0000313" key="4">
    <source>
        <dbReference type="EMBL" id="SEQ58130.1"/>
    </source>
</evidence>
<dbReference type="Proteomes" id="UP000198504">
    <property type="component" value="Unassembled WGS sequence"/>
</dbReference>
<dbReference type="InterPro" id="IPR016163">
    <property type="entry name" value="Ald_DH_C"/>
</dbReference>